<evidence type="ECO:0000256" key="4">
    <source>
        <dbReference type="ARBA" id="ARBA00022723"/>
    </source>
</evidence>
<protein>
    <submittedName>
        <fullName evidence="11">Blastula protease 10-like</fullName>
    </submittedName>
</protein>
<dbReference type="PANTHER" id="PTHR10127">
    <property type="entry name" value="DISCOIDIN, CUB, EGF, LAMININ , AND ZINC METALLOPROTEASE DOMAIN CONTAINING"/>
    <property type="match status" value="1"/>
</dbReference>
<evidence type="ECO:0000313" key="10">
    <source>
        <dbReference type="Proteomes" id="UP000694843"/>
    </source>
</evidence>
<sequence>MHYSSTAFAKPGKETLVAKDPFGQMFMGSRSGFSFMDKRIANLQYKCIAVYLRKCRRASDPCKNNGYFGPSCKCECPPGTSGTYCQIYRQGYIQALASTKSPRSRTITTAGTVTSTGYPRPITAVDEYIQLIKAPTCKKVRLTFKAFKLYPRNANTCIFQQLTIRRNVDLSISST</sequence>
<keyword evidence="2" id="KW-0245">EGF-like domain</keyword>
<accession>A0A8B7NU54</accession>
<dbReference type="KEGG" id="hazt:108673869"/>
<dbReference type="Gene3D" id="2.60.120.290">
    <property type="entry name" value="Spermadhesin, CUB domain"/>
    <property type="match status" value="1"/>
</dbReference>
<keyword evidence="6" id="KW-0862">Zinc</keyword>
<evidence type="ECO:0000256" key="3">
    <source>
        <dbReference type="ARBA" id="ARBA00022670"/>
    </source>
</evidence>
<dbReference type="GO" id="GO:0006508">
    <property type="term" value="P:proteolysis"/>
    <property type="evidence" value="ECO:0007669"/>
    <property type="project" value="UniProtKB-KW"/>
</dbReference>
<comment type="caution">
    <text evidence="8">Lacks conserved residue(s) required for the propagation of feature annotation.</text>
</comment>
<dbReference type="PANTHER" id="PTHR10127:SF780">
    <property type="entry name" value="METALLOENDOPEPTIDASE"/>
    <property type="match status" value="1"/>
</dbReference>
<dbReference type="Pfam" id="PF01400">
    <property type="entry name" value="Astacin"/>
    <property type="match status" value="1"/>
</dbReference>
<evidence type="ECO:0000313" key="11">
    <source>
        <dbReference type="RefSeq" id="XP_018017240.2"/>
    </source>
</evidence>
<dbReference type="Gene3D" id="3.40.390.10">
    <property type="entry name" value="Collagenase (Catalytic Domain)"/>
    <property type="match status" value="1"/>
</dbReference>
<dbReference type="InterPro" id="IPR035914">
    <property type="entry name" value="Sperma_CUB_dom_sf"/>
</dbReference>
<dbReference type="GO" id="GO:0004222">
    <property type="term" value="F:metalloendopeptidase activity"/>
    <property type="evidence" value="ECO:0007669"/>
    <property type="project" value="InterPro"/>
</dbReference>
<keyword evidence="3" id="KW-0645">Protease</keyword>
<reference evidence="11" key="1">
    <citation type="submission" date="2025-08" db="UniProtKB">
        <authorList>
            <consortium name="RefSeq"/>
        </authorList>
    </citation>
    <scope>IDENTIFICATION</scope>
    <source>
        <tissue evidence="11">Whole organism</tissue>
    </source>
</reference>
<dbReference type="Proteomes" id="UP000694843">
    <property type="component" value="Unplaced"/>
</dbReference>
<evidence type="ECO:0000256" key="5">
    <source>
        <dbReference type="ARBA" id="ARBA00022801"/>
    </source>
</evidence>
<evidence type="ECO:0000256" key="8">
    <source>
        <dbReference type="PROSITE-ProRule" id="PRU01211"/>
    </source>
</evidence>
<evidence type="ECO:0000256" key="6">
    <source>
        <dbReference type="ARBA" id="ARBA00022833"/>
    </source>
</evidence>
<dbReference type="PROSITE" id="PS51864">
    <property type="entry name" value="ASTACIN"/>
    <property type="match status" value="1"/>
</dbReference>
<dbReference type="GeneID" id="108673869"/>
<evidence type="ECO:0000256" key="7">
    <source>
        <dbReference type="ARBA" id="ARBA00023049"/>
    </source>
</evidence>
<name>A0A8B7NU54_HYAAZ</name>
<organism evidence="10 11">
    <name type="scientific">Hyalella azteca</name>
    <name type="common">Amphipod</name>
    <dbReference type="NCBI Taxonomy" id="294128"/>
    <lineage>
        <taxon>Eukaryota</taxon>
        <taxon>Metazoa</taxon>
        <taxon>Ecdysozoa</taxon>
        <taxon>Arthropoda</taxon>
        <taxon>Crustacea</taxon>
        <taxon>Multicrustacea</taxon>
        <taxon>Malacostraca</taxon>
        <taxon>Eumalacostraca</taxon>
        <taxon>Peracarida</taxon>
        <taxon>Amphipoda</taxon>
        <taxon>Senticaudata</taxon>
        <taxon>Talitrida</taxon>
        <taxon>Talitroidea</taxon>
        <taxon>Hyalellidae</taxon>
        <taxon>Hyalella</taxon>
    </lineage>
</organism>
<proteinExistence type="predicted"/>
<keyword evidence="7" id="KW-0482">Metalloprotease</keyword>
<feature type="domain" description="Peptidase M12A" evidence="9">
    <location>
        <begin position="1"/>
        <end position="48"/>
    </location>
</feature>
<dbReference type="AlphaFoldDB" id="A0A8B7NU54"/>
<dbReference type="InterPro" id="IPR001506">
    <property type="entry name" value="Peptidase_M12A"/>
</dbReference>
<evidence type="ECO:0000256" key="2">
    <source>
        <dbReference type="ARBA" id="ARBA00022536"/>
    </source>
</evidence>
<dbReference type="GO" id="GO:0046872">
    <property type="term" value="F:metal ion binding"/>
    <property type="evidence" value="ECO:0007669"/>
    <property type="project" value="UniProtKB-KW"/>
</dbReference>
<dbReference type="OrthoDB" id="291007at2759"/>
<comment type="cofactor">
    <cofactor evidence="1">
        <name>Zn(2+)</name>
        <dbReference type="ChEBI" id="CHEBI:29105"/>
    </cofactor>
</comment>
<keyword evidence="4" id="KW-0479">Metal-binding</keyword>
<keyword evidence="10" id="KW-1185">Reference proteome</keyword>
<evidence type="ECO:0000256" key="1">
    <source>
        <dbReference type="ARBA" id="ARBA00001947"/>
    </source>
</evidence>
<dbReference type="SUPFAM" id="SSF49854">
    <property type="entry name" value="Spermadhesin, CUB domain"/>
    <property type="match status" value="1"/>
</dbReference>
<gene>
    <name evidence="11" type="primary">LOC108673869</name>
</gene>
<dbReference type="RefSeq" id="XP_018017240.2">
    <property type="nucleotide sequence ID" value="XM_018161751.2"/>
</dbReference>
<evidence type="ECO:0000259" key="9">
    <source>
        <dbReference type="PROSITE" id="PS51864"/>
    </source>
</evidence>
<keyword evidence="5" id="KW-0378">Hydrolase</keyword>
<dbReference type="InterPro" id="IPR024079">
    <property type="entry name" value="MetalloPept_cat_dom_sf"/>
</dbReference>